<dbReference type="EMBL" id="JPOX01000002">
    <property type="protein sequence ID" value="KFX52767.1"/>
    <property type="molecule type" value="Genomic_DNA"/>
</dbReference>
<dbReference type="HOGENOM" id="CLU_1714521_0_0_1"/>
<sequence length="153" mass="17107">MSFNLLDNAGVAQTAHRYVTTRPEHKWYAITVNDDHLRDGETHSVGQGTSYFSLELRNIANNVRPPKEHEDTRILQSLKCTIRQIDSPNPAQTLDLQVTFGDRLGSVPVEFNKLGGTYEVNLTGRTFKVKVETSIQSPASAVIATSRRPMPTR</sequence>
<proteinExistence type="predicted"/>
<protein>
    <submittedName>
        <fullName evidence="1">LRR receptor-like serine/threonine-protein kinase FLS2</fullName>
    </submittedName>
</protein>
<comment type="caution">
    <text evidence="1">The sequence shown here is derived from an EMBL/GenBank/DDBJ whole genome shotgun (WGS) entry which is preliminary data.</text>
</comment>
<gene>
    <name evidence="1" type="ORF">GQ26_0021740</name>
</gene>
<keyword evidence="1" id="KW-0808">Transferase</keyword>
<reference evidence="1" key="1">
    <citation type="journal article" date="2014" name="PLoS Genet.">
        <title>Signature Gene Expression Reveals Novel Clues to the Molecular Mechanisms of Dimorphic Transition in Penicillium marneffei.</title>
        <authorList>
            <person name="Yang E."/>
            <person name="Wang G."/>
            <person name="Cai J."/>
            <person name="Woo P.C."/>
            <person name="Lau S.K."/>
            <person name="Yuen K.-Y."/>
            <person name="Chow W.-N."/>
            <person name="Lin X."/>
        </authorList>
    </citation>
    <scope>NUCLEOTIDE SEQUENCE [LARGE SCALE GENOMIC DNA]</scope>
    <source>
        <strain evidence="1">PM1</strain>
    </source>
</reference>
<keyword evidence="1" id="KW-0418">Kinase</keyword>
<keyword evidence="1" id="KW-0675">Receptor</keyword>
<name>A0A093VJN3_TALMA</name>
<dbReference type="AlphaFoldDB" id="A0A093VJN3"/>
<accession>A0A093VJN3</accession>
<evidence type="ECO:0000313" key="1">
    <source>
        <dbReference type="EMBL" id="KFX52767.1"/>
    </source>
</evidence>
<organism evidence="1">
    <name type="scientific">Talaromyces marneffei PM1</name>
    <dbReference type="NCBI Taxonomy" id="1077442"/>
    <lineage>
        <taxon>Eukaryota</taxon>
        <taxon>Fungi</taxon>
        <taxon>Dikarya</taxon>
        <taxon>Ascomycota</taxon>
        <taxon>Pezizomycotina</taxon>
        <taxon>Eurotiomycetes</taxon>
        <taxon>Eurotiomycetidae</taxon>
        <taxon>Eurotiales</taxon>
        <taxon>Trichocomaceae</taxon>
        <taxon>Talaromyces</taxon>
        <taxon>Talaromyces sect. Talaromyces</taxon>
    </lineage>
</organism>
<dbReference type="GO" id="GO:0016301">
    <property type="term" value="F:kinase activity"/>
    <property type="evidence" value="ECO:0007669"/>
    <property type="project" value="UniProtKB-KW"/>
</dbReference>